<dbReference type="GO" id="GO:0005987">
    <property type="term" value="P:sucrose catabolic process"/>
    <property type="evidence" value="ECO:0000318"/>
    <property type="project" value="GO_Central"/>
</dbReference>
<name>A0A2K1J3P8_PHYPA</name>
<comment type="similarity">
    <text evidence="2 6">Belongs to the glycosyl hydrolase 100 family.</text>
</comment>
<comment type="function">
    <text evidence="6">Invertase that cleaves sucrose into glucose and fructose.</text>
</comment>
<dbReference type="PANTHER" id="PTHR31916:SF28">
    <property type="entry name" value="NEUTRAL_ALKALINE INVERTASE 3, CHLOROPLASTIC"/>
    <property type="match status" value="1"/>
</dbReference>
<evidence type="ECO:0000256" key="2">
    <source>
        <dbReference type="ARBA" id="ARBA00007671"/>
    </source>
</evidence>
<reference evidence="9" key="3">
    <citation type="submission" date="2020-12" db="UniProtKB">
        <authorList>
            <consortium name="EnsemblPlants"/>
        </authorList>
    </citation>
    <scope>IDENTIFICATION</scope>
</reference>
<dbReference type="OrthoDB" id="1848038at2759"/>
<comment type="catalytic activity">
    <reaction evidence="1 6">
        <text>Hydrolysis of terminal non-reducing beta-D-fructofuranoside residues in beta-D-fructofuranosides.</text>
        <dbReference type="EC" id="3.2.1.26"/>
    </reaction>
</comment>
<keyword evidence="4 6" id="KW-0119">Carbohydrate metabolism</keyword>
<evidence type="ECO:0000313" key="8">
    <source>
        <dbReference type="EMBL" id="PNR36157.1"/>
    </source>
</evidence>
<feature type="region of interest" description="Disordered" evidence="7">
    <location>
        <begin position="92"/>
        <end position="133"/>
    </location>
</feature>
<dbReference type="FunFam" id="1.50.10.10:FF:000001">
    <property type="entry name" value="probable alkaline/neutral invertase B"/>
    <property type="match status" value="1"/>
</dbReference>
<evidence type="ECO:0000256" key="6">
    <source>
        <dbReference type="RuleBase" id="RU367047"/>
    </source>
</evidence>
<dbReference type="InterPro" id="IPR024746">
    <property type="entry name" value="Glyco_hydro_100"/>
</dbReference>
<evidence type="ECO:0000256" key="3">
    <source>
        <dbReference type="ARBA" id="ARBA00022801"/>
    </source>
</evidence>
<dbReference type="Proteomes" id="UP000006727">
    <property type="component" value="Chromosome 17"/>
</dbReference>
<evidence type="ECO:0000256" key="7">
    <source>
        <dbReference type="SAM" id="MobiDB-lite"/>
    </source>
</evidence>
<dbReference type="GeneID" id="112294450"/>
<keyword evidence="3 6" id="KW-0378">Hydrolase</keyword>
<protein>
    <recommendedName>
        <fullName evidence="6">Alkaline/neutral invertase</fullName>
        <ecNumber evidence="6">3.2.1.26</ecNumber>
    </recommendedName>
</protein>
<dbReference type="KEGG" id="ppp:112294450"/>
<accession>A0A2K1J3P8</accession>
<keyword evidence="10" id="KW-1185">Reference proteome</keyword>
<dbReference type="SUPFAM" id="SSF48208">
    <property type="entry name" value="Six-hairpin glycosidases"/>
    <property type="match status" value="1"/>
</dbReference>
<dbReference type="RefSeq" id="XP_024400637.1">
    <property type="nucleotide sequence ID" value="XM_024544869.2"/>
</dbReference>
<keyword evidence="5 6" id="KW-0326">Glycosidase</keyword>
<dbReference type="InterPro" id="IPR012341">
    <property type="entry name" value="6hp_glycosidase-like_sf"/>
</dbReference>
<dbReference type="PaxDb" id="3218-PP1S313_22V6.1"/>
<dbReference type="PANTHER" id="PTHR31916">
    <property type="match status" value="1"/>
</dbReference>
<dbReference type="AlphaFoldDB" id="A0A2K1J3P8"/>
<dbReference type="EC" id="3.2.1.26" evidence="6"/>
<dbReference type="OMA" id="CYDPGQG"/>
<evidence type="ECO:0000313" key="9">
    <source>
        <dbReference type="EnsemblPlants" id="Pp3c17_13250V3.1"/>
    </source>
</evidence>
<evidence type="ECO:0000256" key="5">
    <source>
        <dbReference type="ARBA" id="ARBA00023295"/>
    </source>
</evidence>
<feature type="compositionally biased region" description="Basic and acidic residues" evidence="7">
    <location>
        <begin position="101"/>
        <end position="119"/>
    </location>
</feature>
<dbReference type="Pfam" id="PF12899">
    <property type="entry name" value="Glyco_hydro_100"/>
    <property type="match status" value="1"/>
</dbReference>
<gene>
    <name evidence="9" type="primary">LOC112294450</name>
    <name evidence="8" type="ORF">PHYPA_022008</name>
</gene>
<dbReference type="EnsemblPlants" id="Pp3c17_13250V3.1">
    <property type="protein sequence ID" value="Pp3c17_13250V3.1"/>
    <property type="gene ID" value="Pp3c17_13250"/>
</dbReference>
<evidence type="ECO:0000313" key="10">
    <source>
        <dbReference type="Proteomes" id="UP000006727"/>
    </source>
</evidence>
<dbReference type="FunCoup" id="A0A2K1J3P8">
    <property type="interactions" value="1301"/>
</dbReference>
<dbReference type="Gene3D" id="1.50.10.10">
    <property type="match status" value="1"/>
</dbReference>
<reference evidence="8 10" key="2">
    <citation type="journal article" date="2018" name="Plant J.">
        <title>The Physcomitrella patens chromosome-scale assembly reveals moss genome structure and evolution.</title>
        <authorList>
            <person name="Lang D."/>
            <person name="Ullrich K.K."/>
            <person name="Murat F."/>
            <person name="Fuchs J."/>
            <person name="Jenkins J."/>
            <person name="Haas F.B."/>
            <person name="Piednoel M."/>
            <person name="Gundlach H."/>
            <person name="Van Bel M."/>
            <person name="Meyberg R."/>
            <person name="Vives C."/>
            <person name="Morata J."/>
            <person name="Symeonidi A."/>
            <person name="Hiss M."/>
            <person name="Muchero W."/>
            <person name="Kamisugi Y."/>
            <person name="Saleh O."/>
            <person name="Blanc G."/>
            <person name="Decker E.L."/>
            <person name="van Gessel N."/>
            <person name="Grimwood J."/>
            <person name="Hayes R.D."/>
            <person name="Graham S.W."/>
            <person name="Gunter L.E."/>
            <person name="McDaniel S.F."/>
            <person name="Hoernstein S.N.W."/>
            <person name="Larsson A."/>
            <person name="Li F.W."/>
            <person name="Perroud P.F."/>
            <person name="Phillips J."/>
            <person name="Ranjan P."/>
            <person name="Rokshar D.S."/>
            <person name="Rothfels C.J."/>
            <person name="Schneider L."/>
            <person name="Shu S."/>
            <person name="Stevenson D.W."/>
            <person name="Thummler F."/>
            <person name="Tillich M."/>
            <person name="Villarreal Aguilar J.C."/>
            <person name="Widiez T."/>
            <person name="Wong G.K."/>
            <person name="Wymore A."/>
            <person name="Zhang Y."/>
            <person name="Zimmer A.D."/>
            <person name="Quatrano R.S."/>
            <person name="Mayer K.F.X."/>
            <person name="Goodstein D."/>
            <person name="Casacuberta J.M."/>
            <person name="Vandepoele K."/>
            <person name="Reski R."/>
            <person name="Cuming A.C."/>
            <person name="Tuskan G.A."/>
            <person name="Maumus F."/>
            <person name="Salse J."/>
            <person name="Schmutz J."/>
            <person name="Rensing S.A."/>
        </authorList>
    </citation>
    <scope>NUCLEOTIDE SEQUENCE [LARGE SCALE GENOMIC DNA]</scope>
    <source>
        <strain evidence="9 10">cv. Gransden 2004</strain>
    </source>
</reference>
<dbReference type="GO" id="GO:0004575">
    <property type="term" value="F:sucrose alpha-glucosidase activity"/>
    <property type="evidence" value="ECO:0000318"/>
    <property type="project" value="GO_Central"/>
</dbReference>
<dbReference type="Gramene" id="Pp3c17_13250V3.2">
    <property type="protein sequence ID" value="Pp3c17_13250V3.2"/>
    <property type="gene ID" value="Pp3c17_13250"/>
</dbReference>
<proteinExistence type="inferred from homology"/>
<evidence type="ECO:0000256" key="4">
    <source>
        <dbReference type="ARBA" id="ARBA00023277"/>
    </source>
</evidence>
<dbReference type="EMBL" id="ABEU02000017">
    <property type="protein sequence ID" value="PNR36157.1"/>
    <property type="molecule type" value="Genomic_DNA"/>
</dbReference>
<dbReference type="InterPro" id="IPR008928">
    <property type="entry name" value="6-hairpin_glycosidase_sf"/>
</dbReference>
<sequence length="626" mass="70851">MKSTLRLVEPLAASGCHGAASVSSAQRKVGDSWGYSPKRVAFHKQGRSYTCIKCEQNAGDSSRVVYNNQAHLEREALQEKVVVSSLQGATPEDSICVDTKSSSRREDVLVEELSQRPESVDSNTNDGAGSNGNGYKALDESPLEAEAWRLLKKAVVSYCGQPVGTIAANDPTDPYPLNYDQVFIRDFIPSAIAFLLKGEHEIVRNFIHHTLQLQSWEKTVDCYTPGQGLMPASFKVQTVFLDREGVKETEEILQPDFGEAAIGRVAPVDSGLWWIILLRAYGKCTGDLTLQERVDVQTGIKMILKVCLADGFDMFPSLLVTDGSMMIDRRMGTHGHPLEIQALFYHALRCAKEMLHPEAHDLIRSVNSRLAALSFHIQEYYWLDIRKLNEIYRYRTEEYSSDAVNKFNIYPDQISRWLLDWLPEQGGYFIGNLQPAHMDFRWFTLGNIWSICSALATKEQSEEILTLVEKKWEDLIGTMPLKICYPTLEEDEWRIITGADPKNTAWSYHNGGSWPVLLWQFTLACIKMGRSDLAEKAVAIAEKRLSKDWWPEYYDTKSGRFIGKQARLYQTWSIAGYLTSKLLLKNPDAVKWLTCEDDEDAASISCVDMNPRRNPDLKPQGDRHIV</sequence>
<evidence type="ECO:0000256" key="1">
    <source>
        <dbReference type="ARBA" id="ARBA00000094"/>
    </source>
</evidence>
<dbReference type="Gramene" id="Pp3c17_13250V3.1">
    <property type="protein sequence ID" value="Pp3c17_13250V3.1"/>
    <property type="gene ID" value="Pp3c17_13250"/>
</dbReference>
<reference evidence="8 10" key="1">
    <citation type="journal article" date="2008" name="Science">
        <title>The Physcomitrella genome reveals evolutionary insights into the conquest of land by plants.</title>
        <authorList>
            <person name="Rensing S."/>
            <person name="Lang D."/>
            <person name="Zimmer A."/>
            <person name="Terry A."/>
            <person name="Salamov A."/>
            <person name="Shapiro H."/>
            <person name="Nishiyama T."/>
            <person name="Perroud P.-F."/>
            <person name="Lindquist E."/>
            <person name="Kamisugi Y."/>
            <person name="Tanahashi T."/>
            <person name="Sakakibara K."/>
            <person name="Fujita T."/>
            <person name="Oishi K."/>
            <person name="Shin-I T."/>
            <person name="Kuroki Y."/>
            <person name="Toyoda A."/>
            <person name="Suzuki Y."/>
            <person name="Hashimoto A."/>
            <person name="Yamaguchi K."/>
            <person name="Sugano A."/>
            <person name="Kohara Y."/>
            <person name="Fujiyama A."/>
            <person name="Anterola A."/>
            <person name="Aoki S."/>
            <person name="Ashton N."/>
            <person name="Barbazuk W.B."/>
            <person name="Barker E."/>
            <person name="Bennetzen J."/>
            <person name="Bezanilla M."/>
            <person name="Blankenship R."/>
            <person name="Cho S.H."/>
            <person name="Dutcher S."/>
            <person name="Estelle M."/>
            <person name="Fawcett J.A."/>
            <person name="Gundlach H."/>
            <person name="Hanada K."/>
            <person name="Heyl A."/>
            <person name="Hicks K.A."/>
            <person name="Hugh J."/>
            <person name="Lohr M."/>
            <person name="Mayer K."/>
            <person name="Melkozernov A."/>
            <person name="Murata T."/>
            <person name="Nelson D."/>
            <person name="Pils B."/>
            <person name="Prigge M."/>
            <person name="Reiss B."/>
            <person name="Renner T."/>
            <person name="Rombauts S."/>
            <person name="Rushton P."/>
            <person name="Sanderfoot A."/>
            <person name="Schween G."/>
            <person name="Shiu S.-H."/>
            <person name="Stueber K."/>
            <person name="Theodoulou F.L."/>
            <person name="Tu H."/>
            <person name="Van de Peer Y."/>
            <person name="Verrier P.J."/>
            <person name="Waters E."/>
            <person name="Wood A."/>
            <person name="Yang L."/>
            <person name="Cove D."/>
            <person name="Cuming A."/>
            <person name="Hasebe M."/>
            <person name="Lucas S."/>
            <person name="Mishler D.B."/>
            <person name="Reski R."/>
            <person name="Grigoriev I."/>
            <person name="Quatrano R.S."/>
            <person name="Boore J.L."/>
        </authorList>
    </citation>
    <scope>NUCLEOTIDE SEQUENCE [LARGE SCALE GENOMIC DNA]</scope>
    <source>
        <strain evidence="9 10">cv. Gransden 2004</strain>
    </source>
</reference>
<dbReference type="STRING" id="3218.A0A2K1J3P8"/>
<dbReference type="GO" id="GO:0033926">
    <property type="term" value="F:endo-alpha-N-acetylgalactosaminidase activity"/>
    <property type="evidence" value="ECO:0007669"/>
    <property type="project" value="UniProtKB-UniRule"/>
</dbReference>
<dbReference type="EnsemblPlants" id="Pp3c17_13250V3.2">
    <property type="protein sequence ID" value="Pp3c17_13250V3.2"/>
    <property type="gene ID" value="Pp3c17_13250"/>
</dbReference>
<organism evidence="8">
    <name type="scientific">Physcomitrium patens</name>
    <name type="common">Spreading-leaved earth moss</name>
    <name type="synonym">Physcomitrella patens</name>
    <dbReference type="NCBI Taxonomy" id="3218"/>
    <lineage>
        <taxon>Eukaryota</taxon>
        <taxon>Viridiplantae</taxon>
        <taxon>Streptophyta</taxon>
        <taxon>Embryophyta</taxon>
        <taxon>Bryophyta</taxon>
        <taxon>Bryophytina</taxon>
        <taxon>Bryopsida</taxon>
        <taxon>Funariidae</taxon>
        <taxon>Funariales</taxon>
        <taxon>Funariaceae</taxon>
        <taxon>Physcomitrium</taxon>
    </lineage>
</organism>